<sequence>MNNSAGPLRTTRLLALSIAWAFAVIAASVGLNALVKSNQMKTRLKKAVAPPTVVSINTSDILNAGIVVTAGTTLLSVLIFNYIAAMFLPATRALSLKTLRLQAISLIITALFVLGAMIGFIFYFATRHAIVKAFIGTVQLPDSLVKATEQSMHSTSVYKEIDYLKLLATFPWIAIFFSFVAAGILLAADSRARKVSPTTHHAHPASPSIEISEKESIVHNEKADVRV</sequence>
<accession>A0A5C3LLC4</accession>
<keyword evidence="1" id="KW-0472">Membrane</keyword>
<organism evidence="2 3">
    <name type="scientific">Crucibulum laeve</name>
    <dbReference type="NCBI Taxonomy" id="68775"/>
    <lineage>
        <taxon>Eukaryota</taxon>
        <taxon>Fungi</taxon>
        <taxon>Dikarya</taxon>
        <taxon>Basidiomycota</taxon>
        <taxon>Agaricomycotina</taxon>
        <taxon>Agaricomycetes</taxon>
        <taxon>Agaricomycetidae</taxon>
        <taxon>Agaricales</taxon>
        <taxon>Agaricineae</taxon>
        <taxon>Nidulariaceae</taxon>
        <taxon>Crucibulum</taxon>
    </lineage>
</organism>
<dbReference type="AlphaFoldDB" id="A0A5C3LLC4"/>
<keyword evidence="1" id="KW-1133">Transmembrane helix</keyword>
<protein>
    <submittedName>
        <fullName evidence="2">Uncharacterized protein</fullName>
    </submittedName>
</protein>
<evidence type="ECO:0000313" key="2">
    <source>
        <dbReference type="EMBL" id="TFK33472.1"/>
    </source>
</evidence>
<evidence type="ECO:0000313" key="3">
    <source>
        <dbReference type="Proteomes" id="UP000308652"/>
    </source>
</evidence>
<dbReference type="Proteomes" id="UP000308652">
    <property type="component" value="Unassembled WGS sequence"/>
</dbReference>
<keyword evidence="3" id="KW-1185">Reference proteome</keyword>
<name>A0A5C3LLC4_9AGAR</name>
<reference evidence="2 3" key="1">
    <citation type="journal article" date="2019" name="Nat. Ecol. Evol.">
        <title>Megaphylogeny resolves global patterns of mushroom evolution.</title>
        <authorList>
            <person name="Varga T."/>
            <person name="Krizsan K."/>
            <person name="Foldi C."/>
            <person name="Dima B."/>
            <person name="Sanchez-Garcia M."/>
            <person name="Sanchez-Ramirez S."/>
            <person name="Szollosi G.J."/>
            <person name="Szarkandi J.G."/>
            <person name="Papp V."/>
            <person name="Albert L."/>
            <person name="Andreopoulos W."/>
            <person name="Angelini C."/>
            <person name="Antonin V."/>
            <person name="Barry K.W."/>
            <person name="Bougher N.L."/>
            <person name="Buchanan P."/>
            <person name="Buyck B."/>
            <person name="Bense V."/>
            <person name="Catcheside P."/>
            <person name="Chovatia M."/>
            <person name="Cooper J."/>
            <person name="Damon W."/>
            <person name="Desjardin D."/>
            <person name="Finy P."/>
            <person name="Geml J."/>
            <person name="Haridas S."/>
            <person name="Hughes K."/>
            <person name="Justo A."/>
            <person name="Karasinski D."/>
            <person name="Kautmanova I."/>
            <person name="Kiss B."/>
            <person name="Kocsube S."/>
            <person name="Kotiranta H."/>
            <person name="LaButti K.M."/>
            <person name="Lechner B.E."/>
            <person name="Liimatainen K."/>
            <person name="Lipzen A."/>
            <person name="Lukacs Z."/>
            <person name="Mihaltcheva S."/>
            <person name="Morgado L.N."/>
            <person name="Niskanen T."/>
            <person name="Noordeloos M.E."/>
            <person name="Ohm R.A."/>
            <person name="Ortiz-Santana B."/>
            <person name="Ovrebo C."/>
            <person name="Racz N."/>
            <person name="Riley R."/>
            <person name="Savchenko A."/>
            <person name="Shiryaev A."/>
            <person name="Soop K."/>
            <person name="Spirin V."/>
            <person name="Szebenyi C."/>
            <person name="Tomsovsky M."/>
            <person name="Tulloss R.E."/>
            <person name="Uehling J."/>
            <person name="Grigoriev I.V."/>
            <person name="Vagvolgyi C."/>
            <person name="Papp T."/>
            <person name="Martin F.M."/>
            <person name="Miettinen O."/>
            <person name="Hibbett D.S."/>
            <person name="Nagy L.G."/>
        </authorList>
    </citation>
    <scope>NUCLEOTIDE SEQUENCE [LARGE SCALE GENOMIC DNA]</scope>
    <source>
        <strain evidence="2 3">CBS 166.37</strain>
    </source>
</reference>
<feature type="transmembrane region" description="Helical" evidence="1">
    <location>
        <begin position="166"/>
        <end position="188"/>
    </location>
</feature>
<proteinExistence type="predicted"/>
<gene>
    <name evidence="2" type="ORF">BDQ12DRAFT_637561</name>
</gene>
<keyword evidence="1" id="KW-0812">Transmembrane</keyword>
<evidence type="ECO:0000256" key="1">
    <source>
        <dbReference type="SAM" id="Phobius"/>
    </source>
</evidence>
<dbReference type="EMBL" id="ML213648">
    <property type="protein sequence ID" value="TFK33472.1"/>
    <property type="molecule type" value="Genomic_DNA"/>
</dbReference>
<feature type="transmembrane region" description="Helical" evidence="1">
    <location>
        <begin position="61"/>
        <end position="83"/>
    </location>
</feature>
<feature type="transmembrane region" description="Helical" evidence="1">
    <location>
        <begin position="103"/>
        <end position="125"/>
    </location>
</feature>
<feature type="transmembrane region" description="Helical" evidence="1">
    <location>
        <begin position="12"/>
        <end position="35"/>
    </location>
</feature>
<dbReference type="OrthoDB" id="2560085at2759"/>
<dbReference type="STRING" id="68775.A0A5C3LLC4"/>